<dbReference type="InterPro" id="IPR036322">
    <property type="entry name" value="WD40_repeat_dom_sf"/>
</dbReference>
<feature type="compositionally biased region" description="Low complexity" evidence="7">
    <location>
        <begin position="564"/>
        <end position="573"/>
    </location>
</feature>
<dbReference type="GO" id="GO:0030674">
    <property type="term" value="F:protein-macromolecule adaptor activity"/>
    <property type="evidence" value="ECO:0007669"/>
    <property type="project" value="TreeGrafter"/>
</dbReference>
<evidence type="ECO:0000256" key="5">
    <source>
        <dbReference type="ARBA" id="ARBA00038344"/>
    </source>
</evidence>
<dbReference type="SMART" id="SM00320">
    <property type="entry name" value="WD40"/>
    <property type="match status" value="5"/>
</dbReference>
<dbReference type="AlphaFoldDB" id="A0A9N9QFD2"/>
<dbReference type="Gene3D" id="2.130.10.10">
    <property type="entry name" value="YVTN repeat-like/Quinoprotein amine dehydrogenase"/>
    <property type="match status" value="2"/>
</dbReference>
<keyword evidence="9" id="KW-1185">Reference proteome</keyword>
<dbReference type="EMBL" id="OU892287">
    <property type="protein sequence ID" value="CAG9762422.1"/>
    <property type="molecule type" value="Genomic_DNA"/>
</dbReference>
<dbReference type="SUPFAM" id="SSF50978">
    <property type="entry name" value="WD40 repeat-like"/>
    <property type="match status" value="1"/>
</dbReference>
<feature type="region of interest" description="Disordered" evidence="7">
    <location>
        <begin position="549"/>
        <end position="573"/>
    </location>
</feature>
<dbReference type="InterPro" id="IPR015943">
    <property type="entry name" value="WD40/YVTN_repeat-like_dom_sf"/>
</dbReference>
<feature type="repeat" description="WD" evidence="6">
    <location>
        <begin position="193"/>
        <end position="234"/>
    </location>
</feature>
<evidence type="ECO:0000256" key="4">
    <source>
        <dbReference type="ARBA" id="ARBA00022786"/>
    </source>
</evidence>
<dbReference type="PANTHER" id="PTHR22852:SF0">
    <property type="entry name" value="DENTICLELESS PROTEIN HOMOLOG"/>
    <property type="match status" value="1"/>
</dbReference>
<dbReference type="PRINTS" id="PR00320">
    <property type="entry name" value="GPROTEINBRPT"/>
</dbReference>
<evidence type="ECO:0000313" key="9">
    <source>
        <dbReference type="Proteomes" id="UP001152799"/>
    </source>
</evidence>
<feature type="repeat" description="WD" evidence="6">
    <location>
        <begin position="122"/>
        <end position="158"/>
    </location>
</feature>
<dbReference type="PROSITE" id="PS00678">
    <property type="entry name" value="WD_REPEATS_1"/>
    <property type="match status" value="2"/>
</dbReference>
<dbReference type="OrthoDB" id="2096344at2759"/>
<dbReference type="GO" id="GO:0007095">
    <property type="term" value="P:mitotic G2 DNA damage checkpoint signaling"/>
    <property type="evidence" value="ECO:0007669"/>
    <property type="project" value="TreeGrafter"/>
</dbReference>
<dbReference type="InterPro" id="IPR020472">
    <property type="entry name" value="WD40_PAC1"/>
</dbReference>
<evidence type="ECO:0000256" key="6">
    <source>
        <dbReference type="PROSITE-ProRule" id="PRU00221"/>
    </source>
</evidence>
<accession>A0A9N9QFD2</accession>
<dbReference type="InterPro" id="IPR001680">
    <property type="entry name" value="WD40_rpt"/>
</dbReference>
<dbReference type="Pfam" id="PF00400">
    <property type="entry name" value="WD40"/>
    <property type="match status" value="4"/>
</dbReference>
<evidence type="ECO:0000256" key="2">
    <source>
        <dbReference type="ARBA" id="ARBA00022574"/>
    </source>
</evidence>
<dbReference type="GO" id="GO:0043161">
    <property type="term" value="P:proteasome-mediated ubiquitin-dependent protein catabolic process"/>
    <property type="evidence" value="ECO:0007669"/>
    <property type="project" value="TreeGrafter"/>
</dbReference>
<comment type="pathway">
    <text evidence="1">Protein modification; protein ubiquitination.</text>
</comment>
<keyword evidence="3" id="KW-0677">Repeat</keyword>
<keyword evidence="2 6" id="KW-0853">WD repeat</keyword>
<evidence type="ECO:0000313" key="8">
    <source>
        <dbReference type="EMBL" id="CAG9762422.1"/>
    </source>
</evidence>
<name>A0A9N9QFD2_9CUCU</name>
<dbReference type="GO" id="GO:0005634">
    <property type="term" value="C:nucleus"/>
    <property type="evidence" value="ECO:0007669"/>
    <property type="project" value="TreeGrafter"/>
</dbReference>
<evidence type="ECO:0000256" key="3">
    <source>
        <dbReference type="ARBA" id="ARBA00022737"/>
    </source>
</evidence>
<dbReference type="Proteomes" id="UP001152799">
    <property type="component" value="Chromosome 11"/>
</dbReference>
<keyword evidence="4" id="KW-0833">Ubl conjugation pathway</keyword>
<dbReference type="PROSITE" id="PS50294">
    <property type="entry name" value="WD_REPEATS_REGION"/>
    <property type="match status" value="1"/>
</dbReference>
<feature type="compositionally biased region" description="Polar residues" evidence="7">
    <location>
        <begin position="552"/>
        <end position="562"/>
    </location>
</feature>
<organism evidence="8 9">
    <name type="scientific">Ceutorhynchus assimilis</name>
    <name type="common">cabbage seed weevil</name>
    <dbReference type="NCBI Taxonomy" id="467358"/>
    <lineage>
        <taxon>Eukaryota</taxon>
        <taxon>Metazoa</taxon>
        <taxon>Ecdysozoa</taxon>
        <taxon>Arthropoda</taxon>
        <taxon>Hexapoda</taxon>
        <taxon>Insecta</taxon>
        <taxon>Pterygota</taxon>
        <taxon>Neoptera</taxon>
        <taxon>Endopterygota</taxon>
        <taxon>Coleoptera</taxon>
        <taxon>Polyphaga</taxon>
        <taxon>Cucujiformia</taxon>
        <taxon>Curculionidae</taxon>
        <taxon>Ceutorhynchinae</taxon>
        <taxon>Ceutorhynchus</taxon>
    </lineage>
</organism>
<gene>
    <name evidence="8" type="ORF">CEUTPL_LOCUS3101</name>
</gene>
<evidence type="ECO:0008006" key="10">
    <source>
        <dbReference type="Google" id="ProtNLM"/>
    </source>
</evidence>
<evidence type="ECO:0000256" key="1">
    <source>
        <dbReference type="ARBA" id="ARBA00004906"/>
    </source>
</evidence>
<reference evidence="8" key="1">
    <citation type="submission" date="2022-01" db="EMBL/GenBank/DDBJ databases">
        <authorList>
            <person name="King R."/>
        </authorList>
    </citation>
    <scope>NUCLEOTIDE SEQUENCE</scope>
</reference>
<proteinExistence type="inferred from homology"/>
<dbReference type="PANTHER" id="PTHR22852">
    <property type="entry name" value="LETHAL 2 DENTICLELESS PROTEIN RETINOIC ACID-REGULATED NUCLEAR MATRIX-ASSOCIATED PROTEIN"/>
    <property type="match status" value="1"/>
</dbReference>
<dbReference type="InterPro" id="IPR019775">
    <property type="entry name" value="WD40_repeat_CS"/>
</dbReference>
<dbReference type="InterPro" id="IPR051865">
    <property type="entry name" value="WD-repeat_CDT2_adapter"/>
</dbReference>
<dbReference type="PROSITE" id="PS50082">
    <property type="entry name" value="WD_REPEATS_2"/>
    <property type="match status" value="4"/>
</dbReference>
<sequence length="610" mass="68377">MCSNTVTSFFQQQYGFSTWRQSDSIFNKLHCDESSVLTSPIFACKNAPKPTHEHIVAMANEDGDLTIKNSETNEQYSDTAHVNAIFDLAWKFDQMQVVTASGDHSSTLLDIGDGRVKMLRMFLAHNRSVKTVAFQKENSSVLATGSRDGSIILWDTRSPVKIGWVGPLDYIIKNGHVSKDISLTTNKKKITFKMSSVKSVTGLVFQNSNTLISCGAGDGMIKFWDLRKHYSTNSKPRPSHLIPYSGKTAKNGFSNLLIDNSRIKLYANCLDNTIYCYNVAGRNTEPVMTYTGHQNNSFYIKSCMSKDENYLISGSSDGHAYIWNLKHSQPTVKLTGHGAEVTCVSWCNRKPTPSIITCSDDMSYKLWNICGIDKTDKAQGEAEIMPIVPPKPKKRLCLTKTQLPISKRSIWQCQNCERATLETLCENCVPSGSKRKADSNLWSECKRMGSELGPKRLFAHLQGNFQEAEGESFKILDKVDEEPLNLKSLNTALESFKSAELTTSPTVNLPNFVIDGTAPHLNYSPPKRKSQDWLTCMRIERNLRQEMLEKTVGSSPKSTRLDSSPKSTKKPCTTPKSSLLRFFKVTNRSDNANCLTKNQDCDFLKSTERM</sequence>
<feature type="repeat" description="WD" evidence="6">
    <location>
        <begin position="305"/>
        <end position="333"/>
    </location>
</feature>
<evidence type="ECO:0000256" key="7">
    <source>
        <dbReference type="SAM" id="MobiDB-lite"/>
    </source>
</evidence>
<feature type="repeat" description="WD" evidence="6">
    <location>
        <begin position="334"/>
        <end position="369"/>
    </location>
</feature>
<protein>
    <recommendedName>
        <fullName evidence="10">Denticleless protein homolog</fullName>
    </recommendedName>
</protein>
<comment type="similarity">
    <text evidence="5">Belongs to the WD repeat cdt2 family.</text>
</comment>